<evidence type="ECO:0000313" key="1">
    <source>
        <dbReference type="EMBL" id="OMJ24221.1"/>
    </source>
</evidence>
<dbReference type="PANTHER" id="PTHR24559">
    <property type="entry name" value="TRANSPOSON TY3-I GAG-POL POLYPROTEIN"/>
    <property type="match status" value="1"/>
</dbReference>
<dbReference type="Gene3D" id="3.10.10.10">
    <property type="entry name" value="HIV Type 1 Reverse Transcriptase, subunit A, domain 1"/>
    <property type="match status" value="1"/>
</dbReference>
<dbReference type="STRING" id="133412.A0A1R1YBB1"/>
<dbReference type="EMBL" id="LSSN01000386">
    <property type="protein sequence ID" value="OMJ24221.1"/>
    <property type="molecule type" value="Genomic_DNA"/>
</dbReference>
<reference evidence="1 2" key="1">
    <citation type="submission" date="2017-01" db="EMBL/GenBank/DDBJ databases">
        <authorList>
            <person name="Mah S.A."/>
            <person name="Swanson W.J."/>
            <person name="Moy G.W."/>
            <person name="Vacquier V.D."/>
        </authorList>
    </citation>
    <scope>NUCLEOTIDE SEQUENCE [LARGE SCALE GENOMIC DNA]</scope>
    <source>
        <strain evidence="1 2">GSMNP</strain>
    </source>
</reference>
<organism evidence="1 2">
    <name type="scientific">Smittium culicis</name>
    <dbReference type="NCBI Taxonomy" id="133412"/>
    <lineage>
        <taxon>Eukaryota</taxon>
        <taxon>Fungi</taxon>
        <taxon>Fungi incertae sedis</taxon>
        <taxon>Zoopagomycota</taxon>
        <taxon>Kickxellomycotina</taxon>
        <taxon>Harpellomycetes</taxon>
        <taxon>Harpellales</taxon>
        <taxon>Legeriomycetaceae</taxon>
        <taxon>Smittium</taxon>
    </lineage>
</organism>
<name>A0A1R1YBB1_9FUNG</name>
<proteinExistence type="predicted"/>
<comment type="caution">
    <text evidence="1">The sequence shown here is derived from an EMBL/GenBank/DDBJ whole genome shotgun (WGS) entry which is preliminary data.</text>
</comment>
<sequence>MLEAGIITNNISEWLSPILLAPKINGGHRFCVGYRNINKLVPRDKYPLPRIDECVEKLRNNPKSRKYKAFLSQFGNY</sequence>
<dbReference type="PANTHER" id="PTHR24559:SF444">
    <property type="entry name" value="REVERSE TRANSCRIPTASE DOMAIN-CONTAINING PROTEIN"/>
    <property type="match status" value="1"/>
</dbReference>
<dbReference type="InterPro" id="IPR043502">
    <property type="entry name" value="DNA/RNA_pol_sf"/>
</dbReference>
<keyword evidence="2" id="KW-1185">Reference proteome</keyword>
<gene>
    <name evidence="1" type="ORF">AYI70_g1738</name>
</gene>
<accession>A0A1R1YBB1</accession>
<dbReference type="InterPro" id="IPR053134">
    <property type="entry name" value="RNA-dir_DNA_polymerase"/>
</dbReference>
<dbReference type="AlphaFoldDB" id="A0A1R1YBB1"/>
<protein>
    <submittedName>
        <fullName evidence="1">Transposon Ty3-G Gag-Pol polyprotein</fullName>
    </submittedName>
</protein>
<dbReference type="Proteomes" id="UP000187283">
    <property type="component" value="Unassembled WGS sequence"/>
</dbReference>
<dbReference type="SUPFAM" id="SSF56672">
    <property type="entry name" value="DNA/RNA polymerases"/>
    <property type="match status" value="1"/>
</dbReference>
<dbReference type="OrthoDB" id="5599418at2759"/>
<evidence type="ECO:0000313" key="2">
    <source>
        <dbReference type="Proteomes" id="UP000187283"/>
    </source>
</evidence>